<evidence type="ECO:0000313" key="3">
    <source>
        <dbReference type="Proteomes" id="UP000026960"/>
    </source>
</evidence>
<organism evidence="2">
    <name type="scientific">Oryza barthii</name>
    <dbReference type="NCBI Taxonomy" id="65489"/>
    <lineage>
        <taxon>Eukaryota</taxon>
        <taxon>Viridiplantae</taxon>
        <taxon>Streptophyta</taxon>
        <taxon>Embryophyta</taxon>
        <taxon>Tracheophyta</taxon>
        <taxon>Spermatophyta</taxon>
        <taxon>Magnoliopsida</taxon>
        <taxon>Liliopsida</taxon>
        <taxon>Poales</taxon>
        <taxon>Poaceae</taxon>
        <taxon>BOP clade</taxon>
        <taxon>Oryzoideae</taxon>
        <taxon>Oryzeae</taxon>
        <taxon>Oryzinae</taxon>
        <taxon>Oryza</taxon>
    </lineage>
</organism>
<dbReference type="STRING" id="65489.A0A0D3HKK8"/>
<reference evidence="2" key="1">
    <citation type="journal article" date="2009" name="Rice">
        <title>De Novo Next Generation Sequencing of Plant Genomes.</title>
        <authorList>
            <person name="Rounsley S."/>
            <person name="Marri P.R."/>
            <person name="Yu Y."/>
            <person name="He R."/>
            <person name="Sisneros N."/>
            <person name="Goicoechea J.L."/>
            <person name="Lee S.J."/>
            <person name="Angelova A."/>
            <person name="Kudrna D."/>
            <person name="Luo M."/>
            <person name="Affourtit J."/>
            <person name="Desany B."/>
            <person name="Knight J."/>
            <person name="Niazi F."/>
            <person name="Egholm M."/>
            <person name="Wing R.A."/>
        </authorList>
    </citation>
    <scope>NUCLEOTIDE SEQUENCE [LARGE SCALE GENOMIC DNA]</scope>
    <source>
        <strain evidence="2">cv. IRGC 105608</strain>
    </source>
</reference>
<evidence type="ECO:0000256" key="1">
    <source>
        <dbReference type="SAM" id="MobiDB-lite"/>
    </source>
</evidence>
<feature type="region of interest" description="Disordered" evidence="1">
    <location>
        <begin position="1"/>
        <end position="123"/>
    </location>
</feature>
<dbReference type="EnsemblPlants" id="OBART11G09700.1">
    <property type="protein sequence ID" value="OBART11G09700.1"/>
    <property type="gene ID" value="OBART11G09700"/>
</dbReference>
<reference evidence="2" key="2">
    <citation type="submission" date="2015-03" db="UniProtKB">
        <authorList>
            <consortium name="EnsemblPlants"/>
        </authorList>
    </citation>
    <scope>IDENTIFICATION</scope>
</reference>
<feature type="compositionally biased region" description="Low complexity" evidence="1">
    <location>
        <begin position="1"/>
        <end position="12"/>
    </location>
</feature>
<name>A0A0D3HKK8_9ORYZ</name>
<feature type="compositionally biased region" description="Gly residues" evidence="1">
    <location>
        <begin position="19"/>
        <end position="29"/>
    </location>
</feature>
<feature type="compositionally biased region" description="Gly residues" evidence="1">
    <location>
        <begin position="94"/>
        <end position="104"/>
    </location>
</feature>
<dbReference type="Gramene" id="OBART11G09700.1">
    <property type="protein sequence ID" value="OBART11G09700.1"/>
    <property type="gene ID" value="OBART11G09700"/>
</dbReference>
<evidence type="ECO:0000313" key="2">
    <source>
        <dbReference type="EnsemblPlants" id="OBART11G09700.1"/>
    </source>
</evidence>
<keyword evidence="3" id="KW-1185">Reference proteome</keyword>
<protein>
    <submittedName>
        <fullName evidence="2">Uncharacterized protein</fullName>
    </submittedName>
</protein>
<dbReference type="PaxDb" id="65489-OBART11G09700.1"/>
<proteinExistence type="predicted"/>
<dbReference type="Proteomes" id="UP000026960">
    <property type="component" value="Chromosome 11"/>
</dbReference>
<accession>A0A0D3HKK8</accession>
<dbReference type="AlphaFoldDB" id="A0A0D3HKK8"/>
<dbReference type="HOGENOM" id="CLU_2021190_0_0_1"/>
<sequence length="123" mass="12514">VVVADDAAGAAAAREDAPGVGGEGGGLGVGRARSLTDDDLEEPDRRRPGGAQGVRGSGVRVQLRRDPRALRHAPGPRALLLHEPALPRRTPPLAGGGAGSGGPLLPGAAHRQLEDLQPWGQPR</sequence>